<dbReference type="VEuPathDB" id="FungiDB:M747DRAFT_351150"/>
<protein>
    <submittedName>
        <fullName evidence="1">AMP-binding enzyme family protein</fullName>
    </submittedName>
</protein>
<evidence type="ECO:0000313" key="1">
    <source>
        <dbReference type="EMBL" id="TPR10707.1"/>
    </source>
</evidence>
<dbReference type="Proteomes" id="UP000197666">
    <property type="component" value="Unassembled WGS sequence"/>
</dbReference>
<organism evidence="1 2">
    <name type="scientific">Aspergillus niger</name>
    <dbReference type="NCBI Taxonomy" id="5061"/>
    <lineage>
        <taxon>Eukaryota</taxon>
        <taxon>Fungi</taxon>
        <taxon>Dikarya</taxon>
        <taxon>Ascomycota</taxon>
        <taxon>Pezizomycotina</taxon>
        <taxon>Eurotiomycetes</taxon>
        <taxon>Eurotiomycetidae</taxon>
        <taxon>Eurotiales</taxon>
        <taxon>Aspergillaceae</taxon>
        <taxon>Aspergillus</taxon>
        <taxon>Aspergillus subgen. Circumdati</taxon>
    </lineage>
</organism>
<sequence>MNPFDELPFEILSIIITEAADWVALESLLQVSSRVRSLFAGDGETPGNCEAMYIAKTMLTENTMMHHELHGLFCKCIALRQSSLAVTSLEQFRSGDYDQLSVVFNSSISQASLREMVHVAANIQRLACACLTTFLSRIRGIKPRYLTPSGDAPYEPREAGPPSWIEEFRVYRALWHFQFYSDLLGAAERLDFPQEDLELLRTKPLAWDNPSQTMMSELLSVNEWLWGMFCEKEFTPTNLPAAMIYPNSYPVYVDPLPDPSQLQDEYSVWAPPALPIMPSDDRGPYDIWGQGSEMVNRPRASNRLHISSVRIDYGTPSARASVYCYSDNPMWREIGLKIWDYWRLYCLGLWCAIDDQGGRFENILCPDGSHISHGSSPRGNVQDFDYRLSFFFKPRVLARDEFYKQWVEEKNRFEQRMSRKREACQTGPHLSRSVRGRYQLRPR</sequence>
<accession>A0A254TZH8</accession>
<dbReference type="VEuPathDB" id="FungiDB:An03g00300"/>
<name>A0A254TZH8_ASPNG</name>
<dbReference type="VEuPathDB" id="FungiDB:ATCC64974_64120"/>
<comment type="caution">
    <text evidence="1">The sequence shown here is derived from an EMBL/GenBank/DDBJ whole genome shotgun (WGS) entry which is preliminary data.</text>
</comment>
<dbReference type="VEuPathDB" id="FungiDB:ASPNIDRAFT2_1090680"/>
<evidence type="ECO:0000313" key="2">
    <source>
        <dbReference type="Proteomes" id="UP000197666"/>
    </source>
</evidence>
<gene>
    <name evidence="1" type="ORF">CAN33_0035685</name>
</gene>
<reference evidence="2" key="1">
    <citation type="submission" date="2018-10" db="EMBL/GenBank/DDBJ databases">
        <title>FDA dAtabase for Regulatory Grade micrObial Sequences (FDA-ARGOS): Supporting development and validation of Infectious Disease Dx tests.</title>
        <authorList>
            <person name="Kerrigan L."/>
            <person name="Tallon L."/>
            <person name="Sadzewicz L."/>
            <person name="Sengamalay N."/>
            <person name="Ott S."/>
            <person name="Godinez A."/>
            <person name="Nagaraj S."/>
            <person name="Vavikolanu K."/>
            <person name="Nadendla S."/>
            <person name="George J."/>
            <person name="Sichtig H."/>
        </authorList>
    </citation>
    <scope>NUCLEOTIDE SEQUENCE [LARGE SCALE GENOMIC DNA]</scope>
    <source>
        <strain evidence="2">FDAARGOS_311</strain>
    </source>
</reference>
<dbReference type="AlphaFoldDB" id="A0A254TZH8"/>
<proteinExistence type="predicted"/>
<dbReference type="EMBL" id="NKJJ02000012">
    <property type="protein sequence ID" value="TPR10707.1"/>
    <property type="molecule type" value="Genomic_DNA"/>
</dbReference>